<accession>A0A371CVC5</accession>
<evidence type="ECO:0000256" key="2">
    <source>
        <dbReference type="SAM" id="Phobius"/>
    </source>
</evidence>
<evidence type="ECO:0000313" key="4">
    <source>
        <dbReference type="Proteomes" id="UP000256964"/>
    </source>
</evidence>
<name>A0A371CVC5_9APHY</name>
<dbReference type="EMBL" id="KZ857453">
    <property type="protein sequence ID" value="RDX44236.1"/>
    <property type="molecule type" value="Genomic_DNA"/>
</dbReference>
<proteinExistence type="predicted"/>
<feature type="transmembrane region" description="Helical" evidence="2">
    <location>
        <begin position="54"/>
        <end position="72"/>
    </location>
</feature>
<protein>
    <submittedName>
        <fullName evidence="3">Uncharacterized protein</fullName>
    </submittedName>
</protein>
<evidence type="ECO:0000256" key="1">
    <source>
        <dbReference type="SAM" id="MobiDB-lite"/>
    </source>
</evidence>
<dbReference type="Proteomes" id="UP000256964">
    <property type="component" value="Unassembled WGS sequence"/>
</dbReference>
<dbReference type="STRING" id="139420.A0A371CVC5"/>
<organism evidence="3 4">
    <name type="scientific">Lentinus brumalis</name>
    <dbReference type="NCBI Taxonomy" id="2498619"/>
    <lineage>
        <taxon>Eukaryota</taxon>
        <taxon>Fungi</taxon>
        <taxon>Dikarya</taxon>
        <taxon>Basidiomycota</taxon>
        <taxon>Agaricomycotina</taxon>
        <taxon>Agaricomycetes</taxon>
        <taxon>Polyporales</taxon>
        <taxon>Polyporaceae</taxon>
        <taxon>Lentinus</taxon>
    </lineage>
</organism>
<feature type="region of interest" description="Disordered" evidence="1">
    <location>
        <begin position="427"/>
        <end position="454"/>
    </location>
</feature>
<keyword evidence="2" id="KW-0812">Transmembrane</keyword>
<keyword evidence="2" id="KW-1133">Transmembrane helix</keyword>
<feature type="region of interest" description="Disordered" evidence="1">
    <location>
        <begin position="1"/>
        <end position="28"/>
    </location>
</feature>
<dbReference type="AlphaFoldDB" id="A0A371CVC5"/>
<evidence type="ECO:0000313" key="3">
    <source>
        <dbReference type="EMBL" id="RDX44236.1"/>
    </source>
</evidence>
<feature type="compositionally biased region" description="Basic and acidic residues" evidence="1">
    <location>
        <begin position="1"/>
        <end position="14"/>
    </location>
</feature>
<keyword evidence="4" id="KW-1185">Reference proteome</keyword>
<sequence length="464" mass="51856">MRPARRDPDAKDQDAGTLLEPLQPGPSGQYHAVYQPPIDFLYEDRPRIPRRRRFWPFFACAFLLFSTLYLLLPSVLRHKEVPARPTLGRDTWYRYKSAHCSDHANWTAVDGHPRDKYPYHAQTSFTLPVSAKELSFVADGSFQYGDFELSQTDAFSDKVAVEIQVSFQDTQTFDRSRVCRYNPEKDAWGIGIFTPSTWSPYNERSMRFRVHVHLPAAHAAGPLKLQELGTNLLLFSHRIHDLGESAYFERVRLRTSDRPLLADSLTGNNLYIESANGAITGTFNASSRIRLGTSNAPIKVATGLVSSDTNMPSMMHVETSDGRVENDVTLKSNTSDASKGTFHITTRTENAPLYLTFVDAPVDSSLIVNVHTSNSPGHVTLHPTYEGTYDASSTLIFRPEVRWTAVEDPSGRGARRIVRLDEHARKGPRVSGGVSWTHGGESKGRVTTETSNSPFRLDLCPLSG</sequence>
<reference evidence="3 4" key="1">
    <citation type="journal article" date="2018" name="Biotechnol. Biofuels">
        <title>Integrative visual omics of the white-rot fungus Polyporus brumalis exposes the biotechnological potential of its oxidative enzymes for delignifying raw plant biomass.</title>
        <authorList>
            <person name="Miyauchi S."/>
            <person name="Rancon A."/>
            <person name="Drula E."/>
            <person name="Hage H."/>
            <person name="Chaduli D."/>
            <person name="Favel A."/>
            <person name="Grisel S."/>
            <person name="Henrissat B."/>
            <person name="Herpoel-Gimbert I."/>
            <person name="Ruiz-Duenas F.J."/>
            <person name="Chevret D."/>
            <person name="Hainaut M."/>
            <person name="Lin J."/>
            <person name="Wang M."/>
            <person name="Pangilinan J."/>
            <person name="Lipzen A."/>
            <person name="Lesage-Meessen L."/>
            <person name="Navarro D."/>
            <person name="Riley R."/>
            <person name="Grigoriev I.V."/>
            <person name="Zhou S."/>
            <person name="Raouche S."/>
            <person name="Rosso M.N."/>
        </authorList>
    </citation>
    <scope>NUCLEOTIDE SEQUENCE [LARGE SCALE GENOMIC DNA]</scope>
    <source>
        <strain evidence="3 4">BRFM 1820</strain>
    </source>
</reference>
<dbReference type="OrthoDB" id="5570013at2759"/>
<keyword evidence="2" id="KW-0472">Membrane</keyword>
<gene>
    <name evidence="3" type="ORF">OH76DRAFT_1487310</name>
</gene>